<dbReference type="RefSeq" id="WP_184224129.1">
    <property type="nucleotide sequence ID" value="NZ_JACHIP010000036.1"/>
</dbReference>
<proteinExistence type="predicted"/>
<evidence type="ECO:0000313" key="1">
    <source>
        <dbReference type="EMBL" id="MBB5061304.1"/>
    </source>
</evidence>
<protein>
    <submittedName>
        <fullName evidence="1">Uncharacterized protein</fullName>
    </submittedName>
</protein>
<dbReference type="AlphaFoldDB" id="A0A7W7ZKK4"/>
<organism evidence="1 2">
    <name type="scientific">Granulicella aggregans</name>
    <dbReference type="NCBI Taxonomy" id="474949"/>
    <lineage>
        <taxon>Bacteria</taxon>
        <taxon>Pseudomonadati</taxon>
        <taxon>Acidobacteriota</taxon>
        <taxon>Terriglobia</taxon>
        <taxon>Terriglobales</taxon>
        <taxon>Acidobacteriaceae</taxon>
        <taxon>Granulicella</taxon>
    </lineage>
</organism>
<dbReference type="EMBL" id="JACHIP010000036">
    <property type="protein sequence ID" value="MBB5061304.1"/>
    <property type="molecule type" value="Genomic_DNA"/>
</dbReference>
<gene>
    <name evidence="1" type="ORF">HDF16_006040</name>
</gene>
<keyword evidence="2" id="KW-1185">Reference proteome</keyword>
<name>A0A7W7ZKK4_9BACT</name>
<comment type="caution">
    <text evidence="1">The sequence shown here is derived from an EMBL/GenBank/DDBJ whole genome shotgun (WGS) entry which is preliminary data.</text>
</comment>
<evidence type="ECO:0000313" key="2">
    <source>
        <dbReference type="Proteomes" id="UP000540989"/>
    </source>
</evidence>
<sequence length="110" mass="12817">MGRDARTQSVATRFTKAEESELLKAAEREGKTPREWTREILLREARRAQDDPNFTETVAIRSLLNLALRPLLLGEKMTPEQFSSMLTIVRTEKRQMAREVMQQYIQPEKP</sequence>
<accession>A0A7W7ZKK4</accession>
<reference evidence="1 2" key="1">
    <citation type="submission" date="2020-08" db="EMBL/GenBank/DDBJ databases">
        <title>Genomic Encyclopedia of Type Strains, Phase IV (KMG-V): Genome sequencing to study the core and pangenomes of soil and plant-associated prokaryotes.</title>
        <authorList>
            <person name="Whitman W."/>
        </authorList>
    </citation>
    <scope>NUCLEOTIDE SEQUENCE [LARGE SCALE GENOMIC DNA]</scope>
    <source>
        <strain evidence="1 2">M8UP14</strain>
    </source>
</reference>
<dbReference type="Proteomes" id="UP000540989">
    <property type="component" value="Unassembled WGS sequence"/>
</dbReference>